<gene>
    <name evidence="4" type="ORF">ASAP_1081</name>
</gene>
<feature type="binding site" evidence="2">
    <location>
        <position position="368"/>
    </location>
    <ligand>
        <name>Mn(2+)</name>
        <dbReference type="ChEBI" id="CHEBI:29035"/>
        <label>2</label>
    </ligand>
</feature>
<protein>
    <submittedName>
        <fullName evidence="4">N-acetyl-L,L-diaminopimelate deacetylase</fullName>
        <ecNumber evidence="4">3.5.1.47</ecNumber>
    </submittedName>
</protein>
<dbReference type="PANTHER" id="PTHR11014">
    <property type="entry name" value="PEPTIDASE M20 FAMILY MEMBER"/>
    <property type="match status" value="1"/>
</dbReference>
<dbReference type="Gene3D" id="3.40.630.10">
    <property type="entry name" value="Zn peptidases"/>
    <property type="match status" value="1"/>
</dbReference>
<dbReference type="EMBL" id="CBLX010000008">
    <property type="protein sequence ID" value="CDG39126.1"/>
    <property type="molecule type" value="Genomic_DNA"/>
</dbReference>
<dbReference type="SUPFAM" id="SSF53187">
    <property type="entry name" value="Zn-dependent exopeptidases"/>
    <property type="match status" value="1"/>
</dbReference>
<keyword evidence="2" id="KW-0464">Manganese</keyword>
<dbReference type="NCBIfam" id="TIGR01891">
    <property type="entry name" value="amidohydrolases"/>
    <property type="match status" value="1"/>
</dbReference>
<sequence>MKEAATVSTLLKDLASFKDEFVGLRHDLHTHPELGFDEKRTSDIVAEKLQSWGYTIERGFAGTGLVATLRHGTSNKVVGLRAEMDALPILEKTDLPWQSAQSGVSHMCGHDGHTTMLLCAARYLAEKKPFDGILHLIFQPAEELLCGGSRMIDDGLFKKYPCDILFAQHNMPGFPSGNFYFHKNASMASSDTVRITLKGTGGHGAFPQKSHDPVVASAQLVLALQSIVSRNVDPFAPAVVTIGALNSGSAANVIPDKAELLLSIRTMTDEVRQLVLKRVTDIATNTAAANDCAAMVEHLNGSPVLVNDGKAIDFARSTAAALFGADHCHDSPPFMGSEDFAFMLQAHPNGCYWFIGNGTEGCNGTPLHNGGFDFNDDNILPGAALFIGLVERYLAPAA</sequence>
<dbReference type="GO" id="GO:0046872">
    <property type="term" value="F:metal ion binding"/>
    <property type="evidence" value="ECO:0007669"/>
    <property type="project" value="UniProtKB-KW"/>
</dbReference>
<feature type="binding site" evidence="2">
    <location>
        <position position="110"/>
    </location>
    <ligand>
        <name>Mn(2+)</name>
        <dbReference type="ChEBI" id="CHEBI:29035"/>
        <label>2</label>
    </ligand>
</feature>
<dbReference type="Pfam" id="PF07687">
    <property type="entry name" value="M20_dimer"/>
    <property type="match status" value="1"/>
</dbReference>
<accession>A0A060QIR7</accession>
<feature type="binding site" evidence="2">
    <location>
        <position position="108"/>
    </location>
    <ligand>
        <name>Mn(2+)</name>
        <dbReference type="ChEBI" id="CHEBI:29035"/>
        <label>2</label>
    </ligand>
</feature>
<dbReference type="InterPro" id="IPR011650">
    <property type="entry name" value="Peptidase_M20_dimer"/>
</dbReference>
<evidence type="ECO:0000256" key="2">
    <source>
        <dbReference type="PIRSR" id="PIRSR005962-1"/>
    </source>
</evidence>
<evidence type="ECO:0000259" key="3">
    <source>
        <dbReference type="Pfam" id="PF07687"/>
    </source>
</evidence>
<dbReference type="InterPro" id="IPR017439">
    <property type="entry name" value="Amidohydrolase"/>
</dbReference>
<dbReference type="Pfam" id="PF01546">
    <property type="entry name" value="Peptidase_M20"/>
    <property type="match status" value="1"/>
</dbReference>
<evidence type="ECO:0000313" key="5">
    <source>
        <dbReference type="Proteomes" id="UP000027583"/>
    </source>
</evidence>
<dbReference type="SUPFAM" id="SSF55031">
    <property type="entry name" value="Bacterial exopeptidase dimerisation domain"/>
    <property type="match status" value="1"/>
</dbReference>
<organism evidence="4 5">
    <name type="scientific">Asaia bogorensis</name>
    <dbReference type="NCBI Taxonomy" id="91915"/>
    <lineage>
        <taxon>Bacteria</taxon>
        <taxon>Pseudomonadati</taxon>
        <taxon>Pseudomonadota</taxon>
        <taxon>Alphaproteobacteria</taxon>
        <taxon>Acetobacterales</taxon>
        <taxon>Acetobacteraceae</taxon>
        <taxon>Asaia</taxon>
    </lineage>
</organism>
<dbReference type="Gene3D" id="3.30.70.360">
    <property type="match status" value="1"/>
</dbReference>
<dbReference type="GO" id="GO:0019877">
    <property type="term" value="P:diaminopimelate biosynthetic process"/>
    <property type="evidence" value="ECO:0007669"/>
    <property type="project" value="UniProtKB-ARBA"/>
</dbReference>
<dbReference type="Proteomes" id="UP000027583">
    <property type="component" value="Unassembled WGS sequence"/>
</dbReference>
<evidence type="ECO:0000256" key="1">
    <source>
        <dbReference type="ARBA" id="ARBA00022801"/>
    </source>
</evidence>
<comment type="caution">
    <text evidence="4">The sequence shown here is derived from an EMBL/GenBank/DDBJ whole genome shotgun (WGS) entry which is preliminary data.</text>
</comment>
<dbReference type="eggNOG" id="COG1473">
    <property type="taxonomic scope" value="Bacteria"/>
</dbReference>
<dbReference type="GO" id="GO:0050118">
    <property type="term" value="F:N-acetyldiaminopimelate deacetylase activity"/>
    <property type="evidence" value="ECO:0007669"/>
    <property type="project" value="UniProtKB-EC"/>
</dbReference>
<dbReference type="FunFam" id="3.30.70.360:FF:000001">
    <property type="entry name" value="N-acetyldiaminopimelate deacetylase"/>
    <property type="match status" value="1"/>
</dbReference>
<keyword evidence="1 4" id="KW-0378">Hydrolase</keyword>
<name>A0A060QIR7_9PROT</name>
<proteinExistence type="predicted"/>
<comment type="cofactor">
    <cofactor evidence="2">
        <name>Mn(2+)</name>
        <dbReference type="ChEBI" id="CHEBI:29035"/>
    </cofactor>
    <text evidence="2">The Mn(2+) ion enhances activity.</text>
</comment>
<keyword evidence="2" id="KW-0479">Metal-binding</keyword>
<reference evidence="4 5" key="2">
    <citation type="journal article" date="2014" name="PLoS ONE">
        <title>Evolution of mitochondria reconstructed from the energy metabolism of living bacteria.</title>
        <authorList>
            <person name="Degli Esposti M."/>
            <person name="Chouaia B."/>
            <person name="Comandatore F."/>
            <person name="Crotti E."/>
            <person name="Sassera D."/>
            <person name="Lievens P.M."/>
            <person name="Daffonchio D."/>
            <person name="Bandi C."/>
        </authorList>
    </citation>
    <scope>NUCLEOTIDE SEQUENCE [LARGE SCALE GENOMIC DNA]</scope>
    <source>
        <strain evidence="4 5">SF2.1</strain>
    </source>
</reference>
<reference evidence="4 5" key="1">
    <citation type="journal article" date="2014" name="Genome Biol. Evol.">
        <title>Acetic acid bacteria genomes reveal functional traits for adaptation to life in insect guts.</title>
        <authorList>
            <person name="Chouaia B."/>
            <person name="Gaiarsa S."/>
            <person name="Crotti E."/>
            <person name="Comandatore F."/>
            <person name="Degli Esposti M."/>
            <person name="Ricci I."/>
            <person name="Alma A."/>
            <person name="Favia G."/>
            <person name="Bandi C."/>
            <person name="Daffonchio D."/>
        </authorList>
    </citation>
    <scope>NUCLEOTIDE SEQUENCE [LARGE SCALE GENOMIC DNA]</scope>
    <source>
        <strain evidence="4 5">SF2.1</strain>
    </source>
</reference>
<evidence type="ECO:0000313" key="4">
    <source>
        <dbReference type="EMBL" id="CDG39126.1"/>
    </source>
</evidence>
<dbReference type="AlphaFoldDB" id="A0A060QIR7"/>
<dbReference type="InterPro" id="IPR002933">
    <property type="entry name" value="Peptidase_M20"/>
</dbReference>
<dbReference type="PANTHER" id="PTHR11014:SF63">
    <property type="entry name" value="METALLOPEPTIDASE, PUTATIVE (AFU_ORTHOLOGUE AFUA_6G09600)-RELATED"/>
    <property type="match status" value="1"/>
</dbReference>
<feature type="domain" description="Peptidase M20 dimerisation" evidence="3">
    <location>
        <begin position="192"/>
        <end position="288"/>
    </location>
</feature>
<dbReference type="EC" id="3.5.1.47" evidence="4"/>
<feature type="binding site" evidence="2">
    <location>
        <position position="143"/>
    </location>
    <ligand>
        <name>Mn(2+)</name>
        <dbReference type="ChEBI" id="CHEBI:29035"/>
        <label>2</label>
    </ligand>
</feature>
<dbReference type="CDD" id="cd05666">
    <property type="entry name" value="M20_Acy1-like"/>
    <property type="match status" value="1"/>
</dbReference>
<dbReference type="InterPro" id="IPR036264">
    <property type="entry name" value="Bact_exopeptidase_dim_dom"/>
</dbReference>
<feature type="binding site" evidence="2">
    <location>
        <position position="169"/>
    </location>
    <ligand>
        <name>Mn(2+)</name>
        <dbReference type="ChEBI" id="CHEBI:29035"/>
        <label>2</label>
    </ligand>
</feature>
<dbReference type="PIRSF" id="PIRSF005962">
    <property type="entry name" value="Pept_M20D_amidohydro"/>
    <property type="match status" value="1"/>
</dbReference>